<comment type="caution">
    <text evidence="1">The sequence shown here is derived from an EMBL/GenBank/DDBJ whole genome shotgun (WGS) entry which is preliminary data.</text>
</comment>
<evidence type="ECO:0000313" key="1">
    <source>
        <dbReference type="EMBL" id="RDY20355.1"/>
    </source>
</evidence>
<evidence type="ECO:0000313" key="4">
    <source>
        <dbReference type="Proteomes" id="UP000319424"/>
    </source>
</evidence>
<reference evidence="2 4" key="3">
    <citation type="submission" date="2019-07" db="EMBL/GenBank/DDBJ databases">
        <title>Criibacterium bergeronii gen. nov., sp. nov. isolated from human clinical samples.</title>
        <authorList>
            <person name="Maheux A.F."/>
            <person name="Boudreau D.K."/>
            <person name="Berube E."/>
            <person name="Brodeur S."/>
            <person name="Bernard K.A."/>
            <person name="Abed J.Y."/>
            <person name="Ducrey E."/>
            <person name="Guay E.F."/>
            <person name="Raymond F."/>
            <person name="Corbeil J."/>
            <person name="Domingo M.-C."/>
            <person name="Roy P.H."/>
            <person name="Boissinot M."/>
            <person name="Tocheva E.I."/>
            <person name="Omar R.F."/>
        </authorList>
    </citation>
    <scope>NUCLEOTIDE SEQUENCE [LARGE SCALE GENOMIC DNA]</scope>
    <source>
        <strain evidence="2 4">CCRI-24246</strain>
    </source>
</reference>
<dbReference type="RefSeq" id="WP_068911836.1">
    <property type="nucleotide sequence ID" value="NZ_MBEW02000054.1"/>
</dbReference>
<evidence type="ECO:0000313" key="2">
    <source>
        <dbReference type="EMBL" id="TRW25403.1"/>
    </source>
</evidence>
<dbReference type="OrthoDB" id="1696612at2"/>
<evidence type="ECO:0008006" key="5">
    <source>
        <dbReference type="Google" id="ProtNLM"/>
    </source>
</evidence>
<dbReference type="STRING" id="1871336.BBG48_01595"/>
<dbReference type="EMBL" id="MBEW02000054">
    <property type="protein sequence ID" value="RDY20355.1"/>
    <property type="molecule type" value="Genomic_DNA"/>
</dbReference>
<dbReference type="AlphaFoldDB" id="A0A371IIQ6"/>
<gene>
    <name evidence="1" type="ORF">BBG48_010540</name>
    <name evidence="2" type="ORF">FL857_07210</name>
</gene>
<reference evidence="1" key="2">
    <citation type="submission" date="2018-07" db="EMBL/GenBank/DDBJ databases">
        <authorList>
            <person name="Quirk P.G."/>
            <person name="Krulwich T.A."/>
        </authorList>
    </citation>
    <scope>NUCLEOTIDE SEQUENCE</scope>
    <source>
        <strain evidence="1">CCRI-22567</strain>
    </source>
</reference>
<evidence type="ECO:0000313" key="3">
    <source>
        <dbReference type="Proteomes" id="UP000093352"/>
    </source>
</evidence>
<sequence>MNKFTESIKTVVLWLLFAIAIALVAIRYTDFGNTKSDAISPFLNQRYFKQMLLPSHIIVSFDNLSKTQILNKQSNYYDEAIENLVQAFSSKKSFEEVELSTFDTLSSSKMVSFIFNNFPGSIFGLVTGINDNDLTSRDNIVGIHFAIGENTIFIQTDKKIFSLLSERINGFSFVDSLMETNYQRYVPIFYPMNSNKNLLLPIKPDIYMQDLASVNLLNDTNISEIAKNIFKEKFDFTSSIVQKNGIYFYSYNNGEQILEISKNGHIKYKSSANISNSNDYTKAATALSKFLVDTKINPDLIKIKKIYKFNDNGTEKIRFEMVGKYLGIDLVTGNKSYVDVVNSDVVDANLSLIYAAPYSSEFNSLIDPKDALSDNIDVLKKFLMVDDSTQLLKQIRDFNLNYLFDDMSGNYIPCWSFEIGGYIFYFDGISGEMVHYAMD</sequence>
<dbReference type="Proteomes" id="UP000093352">
    <property type="component" value="Unassembled WGS sequence"/>
</dbReference>
<organism evidence="1 3">
    <name type="scientific">Criibacterium bergeronii</name>
    <dbReference type="NCBI Taxonomy" id="1871336"/>
    <lineage>
        <taxon>Bacteria</taxon>
        <taxon>Bacillati</taxon>
        <taxon>Bacillota</taxon>
        <taxon>Clostridia</taxon>
        <taxon>Peptostreptococcales</taxon>
        <taxon>Filifactoraceae</taxon>
        <taxon>Criibacterium</taxon>
    </lineage>
</organism>
<dbReference type="Proteomes" id="UP000319424">
    <property type="component" value="Unassembled WGS sequence"/>
</dbReference>
<proteinExistence type="predicted"/>
<keyword evidence="3" id="KW-1185">Reference proteome</keyword>
<name>A0A371IIQ6_9FIRM</name>
<reference evidence="1 3" key="1">
    <citation type="journal article" date="2016" name="Genome Announc.">
        <title>Draft Genome Sequence of Criibacterium bergeronii gen. nov., sp. nov., Strain CCRI-22567T, Isolated from a Vaginal Sample from a Woman with Bacterial Vaginosis.</title>
        <authorList>
            <person name="Maheux A.F."/>
            <person name="Berube E."/>
            <person name="Boudreau D.K."/>
            <person name="Raymond F."/>
            <person name="Corbeil J."/>
            <person name="Roy P.H."/>
            <person name="Boissinot M."/>
            <person name="Omar R.F."/>
        </authorList>
    </citation>
    <scope>NUCLEOTIDE SEQUENCE [LARGE SCALE GENOMIC DNA]</scope>
    <source>
        <strain evidence="1 3">CCRI-22567</strain>
    </source>
</reference>
<accession>A0A371IIQ6</accession>
<protein>
    <recommendedName>
        <fullName evidence="5">Regulatory protein YycH domain-containing protein</fullName>
    </recommendedName>
</protein>
<dbReference type="EMBL" id="VJXW01000010">
    <property type="protein sequence ID" value="TRW25403.1"/>
    <property type="molecule type" value="Genomic_DNA"/>
</dbReference>